<dbReference type="InterPro" id="IPR029006">
    <property type="entry name" value="ADF-H/Gelsolin-like_dom_sf"/>
</dbReference>
<dbReference type="GO" id="GO:0070971">
    <property type="term" value="C:endoplasmic reticulum exit site"/>
    <property type="evidence" value="ECO:0000318"/>
    <property type="project" value="GO_Central"/>
</dbReference>
<organism evidence="1 2">
    <name type="scientific">Trichomonas vaginalis (strain ATCC PRA-98 / G3)</name>
    <dbReference type="NCBI Taxonomy" id="412133"/>
    <lineage>
        <taxon>Eukaryota</taxon>
        <taxon>Metamonada</taxon>
        <taxon>Parabasalia</taxon>
        <taxon>Trichomonadida</taxon>
        <taxon>Trichomonadidae</taxon>
        <taxon>Trichomonas</taxon>
    </lineage>
</organism>
<dbReference type="STRING" id="5722.A2EZR2"/>
<dbReference type="AlphaFoldDB" id="A2EZR2"/>
<accession>A2EZR2</accession>
<dbReference type="PANTHER" id="PTHR13803">
    <property type="entry name" value="SEC24-RELATED PROTEIN"/>
    <property type="match status" value="1"/>
</dbReference>
<dbReference type="GO" id="GO:0000149">
    <property type="term" value="F:SNARE binding"/>
    <property type="evidence" value="ECO:0000318"/>
    <property type="project" value="GO_Central"/>
</dbReference>
<keyword evidence="2" id="KW-1185">Reference proteome</keyword>
<evidence type="ECO:0000313" key="2">
    <source>
        <dbReference type="Proteomes" id="UP000001542"/>
    </source>
</evidence>
<reference evidence="1" key="2">
    <citation type="journal article" date="2007" name="Science">
        <title>Draft genome sequence of the sexually transmitted pathogen Trichomonas vaginalis.</title>
        <authorList>
            <person name="Carlton J.M."/>
            <person name="Hirt R.P."/>
            <person name="Silva J.C."/>
            <person name="Delcher A.L."/>
            <person name="Schatz M."/>
            <person name="Zhao Q."/>
            <person name="Wortman J.R."/>
            <person name="Bidwell S.L."/>
            <person name="Alsmark U.C.M."/>
            <person name="Besteiro S."/>
            <person name="Sicheritz-Ponten T."/>
            <person name="Noel C.J."/>
            <person name="Dacks J.B."/>
            <person name="Foster P.G."/>
            <person name="Simillion C."/>
            <person name="Van de Peer Y."/>
            <person name="Miranda-Saavedra D."/>
            <person name="Barton G.J."/>
            <person name="Westrop G.D."/>
            <person name="Mueller S."/>
            <person name="Dessi D."/>
            <person name="Fiori P.L."/>
            <person name="Ren Q."/>
            <person name="Paulsen I."/>
            <person name="Zhang H."/>
            <person name="Bastida-Corcuera F.D."/>
            <person name="Simoes-Barbosa A."/>
            <person name="Brown M.T."/>
            <person name="Hayes R.D."/>
            <person name="Mukherjee M."/>
            <person name="Okumura C.Y."/>
            <person name="Schneider R."/>
            <person name="Smith A.J."/>
            <person name="Vanacova S."/>
            <person name="Villalvazo M."/>
            <person name="Haas B.J."/>
            <person name="Pertea M."/>
            <person name="Feldblyum T.V."/>
            <person name="Utterback T.R."/>
            <person name="Shu C.L."/>
            <person name="Osoegawa K."/>
            <person name="de Jong P.J."/>
            <person name="Hrdy I."/>
            <person name="Horvathova L."/>
            <person name="Zubacova Z."/>
            <person name="Dolezal P."/>
            <person name="Malik S.B."/>
            <person name="Logsdon J.M. Jr."/>
            <person name="Henze K."/>
            <person name="Gupta A."/>
            <person name="Wang C.C."/>
            <person name="Dunne R.L."/>
            <person name="Upcroft J.A."/>
            <person name="Upcroft P."/>
            <person name="White O."/>
            <person name="Salzberg S.L."/>
            <person name="Tang P."/>
            <person name="Chiu C.-H."/>
            <person name="Lee Y.-S."/>
            <person name="Embley T.M."/>
            <person name="Coombs G.H."/>
            <person name="Mottram J.C."/>
            <person name="Tachezy J."/>
            <person name="Fraser-Liggett C.M."/>
            <person name="Johnson P.J."/>
        </authorList>
    </citation>
    <scope>NUCLEOTIDE SEQUENCE [LARGE SCALE GENOMIC DNA]</scope>
    <source>
        <strain evidence="1">G3</strain>
    </source>
</reference>
<dbReference type="SUPFAM" id="SSF81995">
    <property type="entry name" value="beta-sandwich domain of Sec23/24"/>
    <property type="match status" value="1"/>
</dbReference>
<dbReference type="GO" id="GO:0090110">
    <property type="term" value="P:COPII-coated vesicle cargo loading"/>
    <property type="evidence" value="ECO:0000318"/>
    <property type="project" value="GO_Central"/>
</dbReference>
<dbReference type="KEGG" id="tva:4759662"/>
<dbReference type="InterPro" id="IPR050550">
    <property type="entry name" value="SEC23_SEC24_subfamily"/>
</dbReference>
<protein>
    <submittedName>
        <fullName evidence="1">Uncharacterized protein</fullName>
    </submittedName>
</protein>
<sequence>MSEEIDIYALYTITDFTGGEFILLEKNQFNEIEKETSTLCNAIQMRCSLKTLENIRIESSFGFRPKNPDKFSLYSTESVIFPLSLVGLGKKSVPFQLIITYISHEGRKRMRVFTRHLDLTDSMSYVFNESYKDVILKYIASFLAEKALQNEKDFEMKARNILWPIFFDYQTHGLYKDKPDQFKLIYPKNLENLVYEVVSLLHFSGFSESTPFYRKLYQLRRLSTAKLSFLEQIVNSKIIDLERGQEIEQKIDNFDQNKIYTLYDGFTTYIWGNSKNTSLDQSQFQGAVSLVNPANDNIMRERMVYEDTPYSSSLSNFSEKLLDDVFTEGHKFVLHLTEEEMKRLEDAF</sequence>
<dbReference type="GO" id="GO:0030127">
    <property type="term" value="C:COPII vesicle coat"/>
    <property type="evidence" value="ECO:0000318"/>
    <property type="project" value="GO_Central"/>
</dbReference>
<dbReference type="VEuPathDB" id="TrichDB:TVAGG3_0816310"/>
<dbReference type="PANTHER" id="PTHR13803:SF39">
    <property type="entry name" value="SECRETORY 24AB, ISOFORM A"/>
    <property type="match status" value="1"/>
</dbReference>
<dbReference type="InParanoid" id="A2EZR2"/>
<reference evidence="1" key="1">
    <citation type="submission" date="2006-10" db="EMBL/GenBank/DDBJ databases">
        <authorList>
            <person name="Amadeo P."/>
            <person name="Zhao Q."/>
            <person name="Wortman J."/>
            <person name="Fraser-Liggett C."/>
            <person name="Carlton J."/>
        </authorList>
    </citation>
    <scope>NUCLEOTIDE SEQUENCE</scope>
    <source>
        <strain evidence="1">G3</strain>
    </source>
</reference>
<dbReference type="GO" id="GO:0008270">
    <property type="term" value="F:zinc ion binding"/>
    <property type="evidence" value="ECO:0000318"/>
    <property type="project" value="GO_Central"/>
</dbReference>
<gene>
    <name evidence="1" type="ORF">TVAG_002890</name>
</gene>
<dbReference type="Gene3D" id="3.40.20.10">
    <property type="entry name" value="Severin"/>
    <property type="match status" value="1"/>
</dbReference>
<evidence type="ECO:0000313" key="1">
    <source>
        <dbReference type="EMBL" id="EAY01834.1"/>
    </source>
</evidence>
<dbReference type="Gene3D" id="1.20.120.730">
    <property type="entry name" value="Sec23/Sec24 helical domain"/>
    <property type="match status" value="1"/>
</dbReference>
<dbReference type="EMBL" id="DS113555">
    <property type="protein sequence ID" value="EAY01834.1"/>
    <property type="molecule type" value="Genomic_DNA"/>
</dbReference>
<dbReference type="Gene3D" id="2.60.40.1670">
    <property type="entry name" value="beta-sandwich domain of Sec23/24"/>
    <property type="match status" value="1"/>
</dbReference>
<proteinExistence type="predicted"/>
<dbReference type="Proteomes" id="UP000001542">
    <property type="component" value="Unassembled WGS sequence"/>
</dbReference>
<dbReference type="VEuPathDB" id="TrichDB:TVAG_002890"/>
<name>A2EZR2_TRIV3</name>